<organism evidence="3 4">
    <name type="scientific">Roseburia inulinivorans</name>
    <dbReference type="NCBI Taxonomy" id="360807"/>
    <lineage>
        <taxon>Bacteria</taxon>
        <taxon>Bacillati</taxon>
        <taxon>Bacillota</taxon>
        <taxon>Clostridia</taxon>
        <taxon>Lachnospirales</taxon>
        <taxon>Lachnospiraceae</taxon>
        <taxon>Roseburia</taxon>
    </lineage>
</organism>
<dbReference type="InterPro" id="IPR052553">
    <property type="entry name" value="CbiG_hydrolase"/>
</dbReference>
<evidence type="ECO:0000313" key="3">
    <source>
        <dbReference type="EMBL" id="CRL37353.1"/>
    </source>
</evidence>
<sequence length="319" mass="35254">MNISIITFTENGTKLAEKIRQAFVNTKTEEAKNLGLSLSDWTRQQFAEKNAIVVIGACGIAVRMIAPFVSDKLSDSPVVVADEAGTFVIPLLSGHMGGANELAEQIAGQIGGIPVITTATDVNHTFSVDLFAKKCGLSIYNREGIAKVSSKILDGKTPDIVISSEKTDLEQGVLGLQPREYILGIGCRRGKSFEELDAFIQKWLDHAGIEKRLVRAAASIDLKKEEEGLLRWCMANRIPFFTYSAEELKQVKGDFQESSFVKEKTGVDNVCERAAMKAANEEGTFILRKQAENGMTIAIVKYDWKLERELAKEYRIDEQ</sequence>
<dbReference type="SUPFAM" id="SSF159672">
    <property type="entry name" value="CbiG N-terminal domain-like"/>
    <property type="match status" value="1"/>
</dbReference>
<dbReference type="InterPro" id="IPR002750">
    <property type="entry name" value="CobE/GbiG_C"/>
</dbReference>
<dbReference type="Gene3D" id="3.30.420.180">
    <property type="entry name" value="CobE/GbiG C-terminal domain"/>
    <property type="match status" value="1"/>
</dbReference>
<keyword evidence="4" id="KW-1185">Reference proteome</keyword>
<accession>A0A0M6WLA5</accession>
<dbReference type="Pfam" id="PF01890">
    <property type="entry name" value="CbiG_C"/>
    <property type="match status" value="1"/>
</dbReference>
<evidence type="ECO:0000259" key="2">
    <source>
        <dbReference type="Pfam" id="PF11760"/>
    </source>
</evidence>
<dbReference type="Gene3D" id="3.40.50.11220">
    <property type="match status" value="1"/>
</dbReference>
<dbReference type="InterPro" id="IPR036518">
    <property type="entry name" value="CobE/GbiG_C_sf"/>
</dbReference>
<dbReference type="Proteomes" id="UP000049828">
    <property type="component" value="Unassembled WGS sequence"/>
</dbReference>
<evidence type="ECO:0000313" key="4">
    <source>
        <dbReference type="Proteomes" id="UP000049828"/>
    </source>
</evidence>
<dbReference type="OrthoDB" id="9781023at2"/>
<dbReference type="PANTHER" id="PTHR37477">
    <property type="entry name" value="COBALT-PRECORRIN-5A HYDROLASE"/>
    <property type="match status" value="1"/>
</dbReference>
<reference evidence="4" key="1">
    <citation type="submission" date="2015-05" db="EMBL/GenBank/DDBJ databases">
        <authorList>
            <consortium name="Pathogen Informatics"/>
        </authorList>
    </citation>
    <scope>NUCLEOTIDE SEQUENCE [LARGE SCALE GENOMIC DNA]</scope>
    <source>
        <strain evidence="4">L1-83</strain>
    </source>
</reference>
<dbReference type="GO" id="GO:0009236">
    <property type="term" value="P:cobalamin biosynthetic process"/>
    <property type="evidence" value="ECO:0007669"/>
    <property type="project" value="InterPro"/>
</dbReference>
<gene>
    <name evidence="3" type="ORF">RIL183_03651</name>
</gene>
<dbReference type="SUPFAM" id="SSF159664">
    <property type="entry name" value="CobE/GbiG C-terminal domain-like"/>
    <property type="match status" value="1"/>
</dbReference>
<dbReference type="PANTHER" id="PTHR37477:SF1">
    <property type="entry name" value="COBALT-PRECORRIN-5A HYDROLASE"/>
    <property type="match status" value="1"/>
</dbReference>
<dbReference type="AlphaFoldDB" id="A0A0M6WLA5"/>
<dbReference type="STRING" id="360807.ERS852392_02551"/>
<name>A0A0M6WLA5_9FIRM</name>
<dbReference type="InterPro" id="IPR038029">
    <property type="entry name" value="GbiG_N_sf"/>
</dbReference>
<dbReference type="InterPro" id="IPR021744">
    <property type="entry name" value="CbiG_N"/>
</dbReference>
<feature type="domain" description="CobE/GbiG C-terminal" evidence="1">
    <location>
        <begin position="182"/>
        <end position="299"/>
    </location>
</feature>
<dbReference type="EMBL" id="CVRS01000067">
    <property type="protein sequence ID" value="CRL37353.1"/>
    <property type="molecule type" value="Genomic_DNA"/>
</dbReference>
<feature type="domain" description="Cobalamin synthesis G N-terminal" evidence="2">
    <location>
        <begin position="41"/>
        <end position="121"/>
    </location>
</feature>
<dbReference type="RefSeq" id="WP_055039562.1">
    <property type="nucleotide sequence ID" value="NZ_CVRS01000067.1"/>
</dbReference>
<evidence type="ECO:0000259" key="1">
    <source>
        <dbReference type="Pfam" id="PF01890"/>
    </source>
</evidence>
<protein>
    <submittedName>
        <fullName evidence="3">Cobalamin biosynthesis protein CbiG</fullName>
    </submittedName>
</protein>
<dbReference type="Pfam" id="PF11760">
    <property type="entry name" value="CbiG_N"/>
    <property type="match status" value="1"/>
</dbReference>
<proteinExistence type="predicted"/>